<reference evidence="1 2" key="1">
    <citation type="submission" date="2014-04" db="EMBL/GenBank/DDBJ databases">
        <authorList>
            <consortium name="DOE Joint Genome Institute"/>
            <person name="Kuo A."/>
            <person name="Kohler A."/>
            <person name="Jargeat P."/>
            <person name="Nagy L.G."/>
            <person name="Floudas D."/>
            <person name="Copeland A."/>
            <person name="Barry K.W."/>
            <person name="Cichocki N."/>
            <person name="Veneault-Fourrey C."/>
            <person name="LaButti K."/>
            <person name="Lindquist E.A."/>
            <person name="Lipzen A."/>
            <person name="Lundell T."/>
            <person name="Morin E."/>
            <person name="Murat C."/>
            <person name="Sun H."/>
            <person name="Tunlid A."/>
            <person name="Henrissat B."/>
            <person name="Grigoriev I.V."/>
            <person name="Hibbett D.S."/>
            <person name="Martin F."/>
            <person name="Nordberg H.P."/>
            <person name="Cantor M.N."/>
            <person name="Hua S.X."/>
        </authorList>
    </citation>
    <scope>NUCLEOTIDE SEQUENCE [LARGE SCALE GENOMIC DNA]</scope>
    <source>
        <strain evidence="1 2">Ve08.2h10</strain>
    </source>
</reference>
<gene>
    <name evidence="1" type="ORF">PAXRUDRAFT_644211</name>
</gene>
<dbReference type="Proteomes" id="UP000054538">
    <property type="component" value="Unassembled WGS sequence"/>
</dbReference>
<protein>
    <submittedName>
        <fullName evidence="1">Uncharacterized protein</fullName>
    </submittedName>
</protein>
<dbReference type="HOGENOM" id="CLU_2886495_0_0_1"/>
<evidence type="ECO:0000313" key="2">
    <source>
        <dbReference type="Proteomes" id="UP000054538"/>
    </source>
</evidence>
<proteinExistence type="predicted"/>
<accession>A0A0D0DJ93</accession>
<keyword evidence="2" id="KW-1185">Reference proteome</keyword>
<organism evidence="1 2">
    <name type="scientific">Paxillus rubicundulus Ve08.2h10</name>
    <dbReference type="NCBI Taxonomy" id="930991"/>
    <lineage>
        <taxon>Eukaryota</taxon>
        <taxon>Fungi</taxon>
        <taxon>Dikarya</taxon>
        <taxon>Basidiomycota</taxon>
        <taxon>Agaricomycotina</taxon>
        <taxon>Agaricomycetes</taxon>
        <taxon>Agaricomycetidae</taxon>
        <taxon>Boletales</taxon>
        <taxon>Paxilineae</taxon>
        <taxon>Paxillaceae</taxon>
        <taxon>Paxillus</taxon>
    </lineage>
</organism>
<dbReference type="InParanoid" id="A0A0D0DJ93"/>
<sequence>MDAWDRKVMQLKIRVNGKPVPSLVNFRSGNRSCERALQDVGVLEQDQNNLVMFGIYILVLKPS</sequence>
<dbReference type="AlphaFoldDB" id="A0A0D0DJ93"/>
<evidence type="ECO:0000313" key="1">
    <source>
        <dbReference type="EMBL" id="KIK91148.1"/>
    </source>
</evidence>
<name>A0A0D0DJ93_9AGAM</name>
<dbReference type="EMBL" id="KN825421">
    <property type="protein sequence ID" value="KIK91148.1"/>
    <property type="molecule type" value="Genomic_DNA"/>
</dbReference>
<reference evidence="2" key="2">
    <citation type="submission" date="2015-01" db="EMBL/GenBank/DDBJ databases">
        <title>Evolutionary Origins and Diversification of the Mycorrhizal Mutualists.</title>
        <authorList>
            <consortium name="DOE Joint Genome Institute"/>
            <consortium name="Mycorrhizal Genomics Consortium"/>
            <person name="Kohler A."/>
            <person name="Kuo A."/>
            <person name="Nagy L.G."/>
            <person name="Floudas D."/>
            <person name="Copeland A."/>
            <person name="Barry K.W."/>
            <person name="Cichocki N."/>
            <person name="Veneault-Fourrey C."/>
            <person name="LaButti K."/>
            <person name="Lindquist E.A."/>
            <person name="Lipzen A."/>
            <person name="Lundell T."/>
            <person name="Morin E."/>
            <person name="Murat C."/>
            <person name="Riley R."/>
            <person name="Ohm R."/>
            <person name="Sun H."/>
            <person name="Tunlid A."/>
            <person name="Henrissat B."/>
            <person name="Grigoriev I.V."/>
            <person name="Hibbett D.S."/>
            <person name="Martin F."/>
        </authorList>
    </citation>
    <scope>NUCLEOTIDE SEQUENCE [LARGE SCALE GENOMIC DNA]</scope>
    <source>
        <strain evidence="2">Ve08.2h10</strain>
    </source>
</reference>